<dbReference type="Proteomes" id="UP001163603">
    <property type="component" value="Chromosome 3"/>
</dbReference>
<name>A0ACC0Z0N5_9ROSI</name>
<protein>
    <submittedName>
        <fullName evidence="1">Uncharacterized protein</fullName>
    </submittedName>
</protein>
<proteinExistence type="predicted"/>
<evidence type="ECO:0000313" key="1">
    <source>
        <dbReference type="EMBL" id="KAJ0044745.1"/>
    </source>
</evidence>
<dbReference type="EMBL" id="CM047738">
    <property type="protein sequence ID" value="KAJ0044745.1"/>
    <property type="molecule type" value="Genomic_DNA"/>
</dbReference>
<accession>A0ACC0Z0N5</accession>
<comment type="caution">
    <text evidence="1">The sequence shown here is derived from an EMBL/GenBank/DDBJ whole genome shotgun (WGS) entry which is preliminary data.</text>
</comment>
<keyword evidence="2" id="KW-1185">Reference proteome</keyword>
<gene>
    <name evidence="1" type="ORF">Pint_06215</name>
</gene>
<organism evidence="1 2">
    <name type="scientific">Pistacia integerrima</name>
    <dbReference type="NCBI Taxonomy" id="434235"/>
    <lineage>
        <taxon>Eukaryota</taxon>
        <taxon>Viridiplantae</taxon>
        <taxon>Streptophyta</taxon>
        <taxon>Embryophyta</taxon>
        <taxon>Tracheophyta</taxon>
        <taxon>Spermatophyta</taxon>
        <taxon>Magnoliopsida</taxon>
        <taxon>eudicotyledons</taxon>
        <taxon>Gunneridae</taxon>
        <taxon>Pentapetalae</taxon>
        <taxon>rosids</taxon>
        <taxon>malvids</taxon>
        <taxon>Sapindales</taxon>
        <taxon>Anacardiaceae</taxon>
        <taxon>Pistacia</taxon>
    </lineage>
</organism>
<reference evidence="2" key="1">
    <citation type="journal article" date="2023" name="G3 (Bethesda)">
        <title>Genome assembly and association tests identify interacting loci associated with vigor, precocity, and sex in interspecific pistachio rootstocks.</title>
        <authorList>
            <person name="Palmer W."/>
            <person name="Jacygrad E."/>
            <person name="Sagayaradj S."/>
            <person name="Cavanaugh K."/>
            <person name="Han R."/>
            <person name="Bertier L."/>
            <person name="Beede B."/>
            <person name="Kafkas S."/>
            <person name="Golino D."/>
            <person name="Preece J."/>
            <person name="Michelmore R."/>
        </authorList>
    </citation>
    <scope>NUCLEOTIDE SEQUENCE [LARGE SCALE GENOMIC DNA]</scope>
</reference>
<sequence>MAHSISKSNLKLIIDKKDNKVLFAEAGKDFVDFLFYLLSLPVGTIIKLLTKNKMVGSLGNIYESVEKLRDCYIQPNQEKAFLLSPRPPVDTRIPILLSDDELMARGIYKCSTCDSKIKVLLSDHELINRKLFLCPDYHNVASVPNIKCPDCEKEMSIEIPYVSAVSADKGTSVERGFVKGLTYMVMDDLEVMPMSTTTCVTVLNKFQVKDLRGVEERFVDFGLDEARRGTKLECHKSFFPICPLFLFSAWTSINHGNNRNIPNKLSLKLVIDKGANKVLFAEAGKDFVDILFNLLSLNLGTVIKLLRDANMLVHNQSRKSFTTVVPITSMWQMRCPQCGLFMSCEVLELLKTSLQSTGGLTSVFLRNKGAEDVAVADSNGIV</sequence>
<evidence type="ECO:0000313" key="2">
    <source>
        <dbReference type="Proteomes" id="UP001163603"/>
    </source>
</evidence>